<evidence type="ECO:0000256" key="1">
    <source>
        <dbReference type="ARBA" id="ARBA00004613"/>
    </source>
</evidence>
<dbReference type="Gene3D" id="2.150.10.10">
    <property type="entry name" value="Serralysin-like metalloprotease, C-terminal"/>
    <property type="match status" value="2"/>
</dbReference>
<dbReference type="RefSeq" id="WP_211853256.1">
    <property type="nucleotide sequence ID" value="NZ_JAAGBB010000016.1"/>
</dbReference>
<organism evidence="4 5">
    <name type="scientific">Plastoroseomonas hellenica</name>
    <dbReference type="NCBI Taxonomy" id="2687306"/>
    <lineage>
        <taxon>Bacteria</taxon>
        <taxon>Pseudomonadati</taxon>
        <taxon>Pseudomonadota</taxon>
        <taxon>Alphaproteobacteria</taxon>
        <taxon>Acetobacterales</taxon>
        <taxon>Acetobacteraceae</taxon>
        <taxon>Plastoroseomonas</taxon>
    </lineage>
</organism>
<evidence type="ECO:0000313" key="4">
    <source>
        <dbReference type="EMBL" id="MBR0665583.1"/>
    </source>
</evidence>
<dbReference type="EMBL" id="JAAGBB010000016">
    <property type="protein sequence ID" value="MBR0665583.1"/>
    <property type="molecule type" value="Genomic_DNA"/>
</dbReference>
<proteinExistence type="predicted"/>
<reference evidence="5" key="1">
    <citation type="journal article" date="2021" name="Syst. Appl. Microbiol.">
        <title>Roseomonas hellenica sp. nov., isolated from roots of wild-growing Alkanna tinctoria.</title>
        <authorList>
            <person name="Rat A."/>
            <person name="Naranjo H.D."/>
            <person name="Lebbe L."/>
            <person name="Cnockaert M."/>
            <person name="Krigas N."/>
            <person name="Grigoriadou K."/>
            <person name="Maloupa E."/>
            <person name="Willems A."/>
        </authorList>
    </citation>
    <scope>NUCLEOTIDE SEQUENCE [LARGE SCALE GENOMIC DNA]</scope>
    <source>
        <strain evidence="5">LMG 31523</strain>
    </source>
</reference>
<name>A0ABS5EZ45_9PROT</name>
<dbReference type="Pfam" id="PF00353">
    <property type="entry name" value="HemolysinCabind"/>
    <property type="match status" value="4"/>
</dbReference>
<dbReference type="PANTHER" id="PTHR38340:SF1">
    <property type="entry name" value="S-LAYER PROTEIN"/>
    <property type="match status" value="1"/>
</dbReference>
<feature type="region of interest" description="Disordered" evidence="3">
    <location>
        <begin position="1"/>
        <end position="21"/>
    </location>
</feature>
<comment type="caution">
    <text evidence="4">The sequence shown here is derived from an EMBL/GenBank/DDBJ whole genome shotgun (WGS) entry which is preliminary data.</text>
</comment>
<keyword evidence="2" id="KW-0964">Secreted</keyword>
<sequence length="417" mass="40953">MATIGGGGAEVTISPPPATGDGNVQAFNHAISEIQGAIDGGARVEVYDPLNPPSASEGQARAANQPFVLLVDKETLDASGAVPVINVPQGVDYLVIEDGVSVPVTVQGSEDSPVTVVGGTGNGTYFVNGPSTLIDTGGTNFAILNDTVGSEVRFGDGNDTIIAGSGDDTVVAGRGDDLTFLGAGNDSAFVQGNDTIFTGSGNDTVSVDFGNVFVTNGSGNLTFINGQDASTVLGGSGSTTIFGGAGGGLYVGGTAGDNVMTAGEGATTLIGGGAGDVLFAAGSTGDLLIAGSGNTTLSGGTSTGDNTFMAGSGNDLIIGGIGSDTIFAGGGDDTAVGGAGDDVFTFMKGLTDGGSITIADFVSGSDKIDLEGFKGKDNIAHLLKDQVNTPAGTVVSLSDGTQITFTGLDELKRSDFV</sequence>
<dbReference type="Proteomes" id="UP001196870">
    <property type="component" value="Unassembled WGS sequence"/>
</dbReference>
<dbReference type="InterPro" id="IPR001343">
    <property type="entry name" value="Hemolysn_Ca-bd"/>
</dbReference>
<dbReference type="InterPro" id="IPR050557">
    <property type="entry name" value="RTX_toxin/Mannuronan_C5-epim"/>
</dbReference>
<accession>A0ABS5EZ45</accession>
<dbReference type="PANTHER" id="PTHR38340">
    <property type="entry name" value="S-LAYER PROTEIN"/>
    <property type="match status" value="1"/>
</dbReference>
<dbReference type="SUPFAM" id="SSF51120">
    <property type="entry name" value="beta-Roll"/>
    <property type="match status" value="2"/>
</dbReference>
<dbReference type="InterPro" id="IPR011049">
    <property type="entry name" value="Serralysin-like_metalloprot_C"/>
</dbReference>
<gene>
    <name evidence="4" type="ORF">GXW71_14585</name>
</gene>
<protein>
    <submittedName>
        <fullName evidence="4">Calcium-binding protein</fullName>
    </submittedName>
</protein>
<dbReference type="PRINTS" id="PR00313">
    <property type="entry name" value="CABNDNGRPT"/>
</dbReference>
<evidence type="ECO:0000313" key="5">
    <source>
        <dbReference type="Proteomes" id="UP001196870"/>
    </source>
</evidence>
<comment type="subcellular location">
    <subcellularLocation>
        <location evidence="1">Secreted</location>
    </subcellularLocation>
</comment>
<evidence type="ECO:0000256" key="3">
    <source>
        <dbReference type="SAM" id="MobiDB-lite"/>
    </source>
</evidence>
<keyword evidence="5" id="KW-1185">Reference proteome</keyword>
<evidence type="ECO:0000256" key="2">
    <source>
        <dbReference type="ARBA" id="ARBA00022525"/>
    </source>
</evidence>